<protein>
    <submittedName>
        <fullName evidence="8">Protein involved in gliding motility GldF</fullName>
    </submittedName>
</protein>
<keyword evidence="2" id="KW-1003">Cell membrane</keyword>
<keyword evidence="5 6" id="KW-0472">Membrane</keyword>
<proteinExistence type="predicted"/>
<dbReference type="GO" id="GO:0140359">
    <property type="term" value="F:ABC-type transporter activity"/>
    <property type="evidence" value="ECO:0007669"/>
    <property type="project" value="InterPro"/>
</dbReference>
<reference evidence="9" key="1">
    <citation type="submission" date="2016-11" db="EMBL/GenBank/DDBJ databases">
        <authorList>
            <person name="Varghese N."/>
            <person name="Submissions S."/>
        </authorList>
    </citation>
    <scope>NUCLEOTIDE SEQUENCE [LARGE SCALE GENOMIC DNA]</scope>
    <source>
        <strain evidence="9">DSM 19859</strain>
    </source>
</reference>
<evidence type="ECO:0000313" key="9">
    <source>
        <dbReference type="Proteomes" id="UP000184240"/>
    </source>
</evidence>
<comment type="subcellular location">
    <subcellularLocation>
        <location evidence="1">Cell membrane</location>
        <topology evidence="1">Multi-pass membrane protein</topology>
    </subcellularLocation>
</comment>
<reference evidence="7 10" key="3">
    <citation type="submission" date="2018-07" db="EMBL/GenBank/DDBJ databases">
        <title>Leeuwenhoekiella genomics.</title>
        <authorList>
            <person name="Tahon G."/>
            <person name="Willems A."/>
        </authorList>
    </citation>
    <scope>NUCLEOTIDE SEQUENCE [LARGE SCALE GENOMIC DNA]</scope>
    <source>
        <strain evidence="7 10">LMG 24856</strain>
    </source>
</reference>
<reference evidence="8" key="2">
    <citation type="submission" date="2016-11" db="EMBL/GenBank/DDBJ databases">
        <authorList>
            <person name="Jaros S."/>
            <person name="Januszkiewicz K."/>
            <person name="Wedrychowicz H."/>
        </authorList>
    </citation>
    <scope>NUCLEOTIDE SEQUENCE [LARGE SCALE GENOMIC DNA]</scope>
    <source>
        <strain evidence="8">DSM 19859</strain>
    </source>
</reference>
<feature type="transmembrane region" description="Helical" evidence="6">
    <location>
        <begin position="12"/>
        <end position="36"/>
    </location>
</feature>
<organism evidence="8 9">
    <name type="scientific">Leeuwenhoekiella palythoae</name>
    <dbReference type="NCBI Taxonomy" id="573501"/>
    <lineage>
        <taxon>Bacteria</taxon>
        <taxon>Pseudomonadati</taxon>
        <taxon>Bacteroidota</taxon>
        <taxon>Flavobacteriia</taxon>
        <taxon>Flavobacteriales</taxon>
        <taxon>Flavobacteriaceae</taxon>
        <taxon>Leeuwenhoekiella</taxon>
    </lineage>
</organism>
<evidence type="ECO:0000313" key="7">
    <source>
        <dbReference type="EMBL" id="RXG28979.1"/>
    </source>
</evidence>
<dbReference type="Pfam" id="PF12679">
    <property type="entry name" value="ABC2_membrane_2"/>
    <property type="match status" value="1"/>
</dbReference>
<evidence type="ECO:0000256" key="2">
    <source>
        <dbReference type="ARBA" id="ARBA00022475"/>
    </source>
</evidence>
<evidence type="ECO:0000256" key="6">
    <source>
        <dbReference type="SAM" id="Phobius"/>
    </source>
</evidence>
<keyword evidence="3 6" id="KW-0812">Transmembrane</keyword>
<evidence type="ECO:0000256" key="4">
    <source>
        <dbReference type="ARBA" id="ARBA00022989"/>
    </source>
</evidence>
<dbReference type="GO" id="GO:0005886">
    <property type="term" value="C:plasma membrane"/>
    <property type="evidence" value="ECO:0007669"/>
    <property type="project" value="UniProtKB-SubCell"/>
</dbReference>
<dbReference type="EMBL" id="FQXT01000001">
    <property type="protein sequence ID" value="SHH37212.1"/>
    <property type="molecule type" value="Genomic_DNA"/>
</dbReference>
<dbReference type="AlphaFoldDB" id="A0A1M5SF28"/>
<dbReference type="RefSeq" id="WP_072979120.1">
    <property type="nucleotide sequence ID" value="NZ_FQXT01000001.1"/>
</dbReference>
<dbReference type="Proteomes" id="UP000184240">
    <property type="component" value="Unassembled WGS sequence"/>
</dbReference>
<evidence type="ECO:0000313" key="10">
    <source>
        <dbReference type="Proteomes" id="UP000290037"/>
    </source>
</evidence>
<keyword evidence="4 6" id="KW-1133">Transmembrane helix</keyword>
<feature type="transmembrane region" description="Helical" evidence="6">
    <location>
        <begin position="216"/>
        <end position="234"/>
    </location>
</feature>
<dbReference type="PANTHER" id="PTHR30294:SF29">
    <property type="entry name" value="MULTIDRUG ABC TRANSPORTER PERMEASE YBHS-RELATED"/>
    <property type="match status" value="1"/>
</dbReference>
<dbReference type="STRING" id="573501.SAMN04487999_0035"/>
<dbReference type="PANTHER" id="PTHR30294">
    <property type="entry name" value="MEMBRANE COMPONENT OF ABC TRANSPORTER YHHJ-RELATED"/>
    <property type="match status" value="1"/>
</dbReference>
<dbReference type="InterPro" id="IPR019860">
    <property type="entry name" value="Motility-assoc_ABC_perm_GldF"/>
</dbReference>
<evidence type="ECO:0000256" key="1">
    <source>
        <dbReference type="ARBA" id="ARBA00004651"/>
    </source>
</evidence>
<sequence length="241" mass="26814">MLAILKKEFHSFFASPVGYLVIGLFLILNGLFLWVFDNDFNLFDYGFADLTPFFQLVPWIFIFLIPAVTMRSFSDELRLGTLELLLTRPITTLQLVLGKFFGALLLLILALIPTLVYVYAIDQLGNPQGNYDQGVLIGSYLGLLFLAATYTAIGIFASTLSENQIVAFLIAALLCFLFYFGFNGIADALNIEILKSLSLQMHFESIGRGVIDSRDLVYFLSITSVFVGLTVLKLESKSVKG</sequence>
<dbReference type="InterPro" id="IPR051449">
    <property type="entry name" value="ABC-2_transporter_component"/>
</dbReference>
<feature type="transmembrane region" description="Helical" evidence="6">
    <location>
        <begin position="56"/>
        <end position="74"/>
    </location>
</feature>
<evidence type="ECO:0000256" key="5">
    <source>
        <dbReference type="ARBA" id="ARBA00023136"/>
    </source>
</evidence>
<dbReference type="Proteomes" id="UP000290037">
    <property type="component" value="Unassembled WGS sequence"/>
</dbReference>
<evidence type="ECO:0000256" key="3">
    <source>
        <dbReference type="ARBA" id="ARBA00022692"/>
    </source>
</evidence>
<name>A0A1M5SF28_9FLAO</name>
<gene>
    <name evidence="7" type="ORF">DSM01_2441</name>
    <name evidence="8" type="ORF">SAMN04487999_0035</name>
</gene>
<feature type="transmembrane region" description="Helical" evidence="6">
    <location>
        <begin position="95"/>
        <end position="120"/>
    </location>
</feature>
<dbReference type="NCBIfam" id="TIGR03518">
    <property type="entry name" value="ABC_perm_GldF"/>
    <property type="match status" value="1"/>
</dbReference>
<dbReference type="EMBL" id="QOVN01000004">
    <property type="protein sequence ID" value="RXG28979.1"/>
    <property type="molecule type" value="Genomic_DNA"/>
</dbReference>
<evidence type="ECO:0000313" key="8">
    <source>
        <dbReference type="EMBL" id="SHH37212.1"/>
    </source>
</evidence>
<feature type="transmembrane region" description="Helical" evidence="6">
    <location>
        <begin position="165"/>
        <end position="182"/>
    </location>
</feature>
<accession>A0A1M5SF28</accession>
<feature type="transmembrane region" description="Helical" evidence="6">
    <location>
        <begin position="140"/>
        <end position="158"/>
    </location>
</feature>
<keyword evidence="10" id="KW-1185">Reference proteome</keyword>
<dbReference type="OrthoDB" id="9794512at2"/>